<evidence type="ECO:0000259" key="3">
    <source>
        <dbReference type="Pfam" id="PF00535"/>
    </source>
</evidence>
<proteinExistence type="inferred from homology"/>
<accession>A0A316AFH6</accession>
<dbReference type="InterPro" id="IPR050256">
    <property type="entry name" value="Glycosyltransferase_2"/>
</dbReference>
<dbReference type="AlphaFoldDB" id="A0A316AFH6"/>
<keyword evidence="4" id="KW-0808">Transferase</keyword>
<dbReference type="EMBL" id="QGDQ01000002">
    <property type="protein sequence ID" value="PWJ55730.1"/>
    <property type="molecule type" value="Genomic_DNA"/>
</dbReference>
<evidence type="ECO:0000313" key="5">
    <source>
        <dbReference type="Proteomes" id="UP000245469"/>
    </source>
</evidence>
<dbReference type="Pfam" id="PF00535">
    <property type="entry name" value="Glycos_transf_2"/>
    <property type="match status" value="1"/>
</dbReference>
<dbReference type="GO" id="GO:0016740">
    <property type="term" value="F:transferase activity"/>
    <property type="evidence" value="ECO:0007669"/>
    <property type="project" value="UniProtKB-KW"/>
</dbReference>
<dbReference type="Proteomes" id="UP000245469">
    <property type="component" value="Unassembled WGS sequence"/>
</dbReference>
<dbReference type="PANTHER" id="PTHR48090:SF7">
    <property type="entry name" value="RFBJ PROTEIN"/>
    <property type="match status" value="1"/>
</dbReference>
<dbReference type="CDD" id="cd04179">
    <property type="entry name" value="DPM_DPG-synthase_like"/>
    <property type="match status" value="1"/>
</dbReference>
<gene>
    <name evidence="4" type="ORF">BXY45_10293</name>
</gene>
<name>A0A316AFH6_9ACTN</name>
<comment type="similarity">
    <text evidence="1">Belongs to the glycosyltransferase 2 family.</text>
</comment>
<dbReference type="SUPFAM" id="SSF53448">
    <property type="entry name" value="Nucleotide-diphospho-sugar transferases"/>
    <property type="match status" value="1"/>
</dbReference>
<dbReference type="PANTHER" id="PTHR48090">
    <property type="entry name" value="UNDECAPRENYL-PHOSPHATE 4-DEOXY-4-FORMAMIDO-L-ARABINOSE TRANSFERASE-RELATED"/>
    <property type="match status" value="1"/>
</dbReference>
<keyword evidence="5" id="KW-1185">Reference proteome</keyword>
<sequence length="287" mass="30380">MSAGAPTTLSIVIPALNESENMPALMAGLPLGELGALGWDVEVIVVDNASEDGTGDLARALGATVVEQPRRGYGNAYAAGFDAARGDIIATGDADLTYPFDHLPDLLRELVDGGVDFLTTDRLHRANAAAMKTSHAIGNAVLSTVSRALFGSAFRDSQSGMWIFRRSVWSSLDVRSPGMAFSQEIKNEAWRRGFTCREVPIEYRPRGGVVKLNATRDGLTNLAQLFAHRLRRPVDLASTSQDVVSTAIPAPASPLASQGPSIGGGAPRRVIDLREPQDATLASDGVS</sequence>
<evidence type="ECO:0000256" key="1">
    <source>
        <dbReference type="ARBA" id="ARBA00006739"/>
    </source>
</evidence>
<dbReference type="OrthoDB" id="3177103at2"/>
<reference evidence="4 5" key="1">
    <citation type="submission" date="2018-03" db="EMBL/GenBank/DDBJ databases">
        <title>Genomic Encyclopedia of Archaeal and Bacterial Type Strains, Phase II (KMG-II): from individual species to whole genera.</title>
        <authorList>
            <person name="Goeker M."/>
        </authorList>
    </citation>
    <scope>NUCLEOTIDE SEQUENCE [LARGE SCALE GENOMIC DNA]</scope>
    <source>
        <strain evidence="4 5">DSM 44889</strain>
    </source>
</reference>
<dbReference type="Gene3D" id="3.90.550.10">
    <property type="entry name" value="Spore Coat Polysaccharide Biosynthesis Protein SpsA, Chain A"/>
    <property type="match status" value="1"/>
</dbReference>
<dbReference type="RefSeq" id="WP_109772804.1">
    <property type="nucleotide sequence ID" value="NZ_QGDQ01000002.1"/>
</dbReference>
<evidence type="ECO:0000313" key="4">
    <source>
        <dbReference type="EMBL" id="PWJ55730.1"/>
    </source>
</evidence>
<evidence type="ECO:0000256" key="2">
    <source>
        <dbReference type="SAM" id="MobiDB-lite"/>
    </source>
</evidence>
<organism evidence="4 5">
    <name type="scientific">Quadrisphaera granulorum</name>
    <dbReference type="NCBI Taxonomy" id="317664"/>
    <lineage>
        <taxon>Bacteria</taxon>
        <taxon>Bacillati</taxon>
        <taxon>Actinomycetota</taxon>
        <taxon>Actinomycetes</taxon>
        <taxon>Kineosporiales</taxon>
        <taxon>Kineosporiaceae</taxon>
        <taxon>Quadrisphaera</taxon>
    </lineage>
</organism>
<comment type="caution">
    <text evidence="4">The sequence shown here is derived from an EMBL/GenBank/DDBJ whole genome shotgun (WGS) entry which is preliminary data.</text>
</comment>
<feature type="domain" description="Glycosyltransferase 2-like" evidence="3">
    <location>
        <begin position="10"/>
        <end position="167"/>
    </location>
</feature>
<dbReference type="InterPro" id="IPR001173">
    <property type="entry name" value="Glyco_trans_2-like"/>
</dbReference>
<protein>
    <submittedName>
        <fullName evidence="4">Glycosyl transferase family 2</fullName>
    </submittedName>
</protein>
<feature type="region of interest" description="Disordered" evidence="2">
    <location>
        <begin position="249"/>
        <end position="287"/>
    </location>
</feature>
<dbReference type="InterPro" id="IPR029044">
    <property type="entry name" value="Nucleotide-diphossugar_trans"/>
</dbReference>